<gene>
    <name evidence="7" type="ORF">ABW06_22920</name>
</gene>
<comment type="similarity">
    <text evidence="1">Belongs to the HyuE racemase family.</text>
</comment>
<comment type="catalytic activity">
    <reaction evidence="5">
        <text>D-5-benzylhydantoin = L-5-benzylhydantoin</text>
        <dbReference type="Rhea" id="RHEA:83991"/>
        <dbReference type="ChEBI" id="CHEBI:176864"/>
        <dbReference type="ChEBI" id="CHEBI:233540"/>
    </reaction>
</comment>
<comment type="catalytic activity">
    <reaction evidence="2">
        <text>a D-5-monosubstituted hydantoin = a L-5-monosubstituted hydantoin</text>
        <dbReference type="Rhea" id="RHEA:46624"/>
        <dbReference type="ChEBI" id="CHEBI:86339"/>
        <dbReference type="ChEBI" id="CHEBI:86340"/>
        <dbReference type="EC" id="5.1.99.5"/>
    </reaction>
</comment>
<evidence type="ECO:0000256" key="2">
    <source>
        <dbReference type="ARBA" id="ARBA00051635"/>
    </source>
</evidence>
<comment type="catalytic activity">
    <reaction evidence="6">
        <text>D-5-isobutylhydantoin = L-5-isobutylhydantoin</text>
        <dbReference type="Rhea" id="RHEA:84231"/>
        <dbReference type="ChEBI" id="CHEBI:233609"/>
        <dbReference type="ChEBI" id="CHEBI:233610"/>
    </reaction>
</comment>
<dbReference type="InterPro" id="IPR015942">
    <property type="entry name" value="Asp/Glu/hydantoin_racemase"/>
</dbReference>
<dbReference type="PANTHER" id="PTHR28047">
    <property type="entry name" value="PROTEIN DCG1"/>
    <property type="match status" value="1"/>
</dbReference>
<evidence type="ECO:0000256" key="5">
    <source>
        <dbReference type="ARBA" id="ARBA00093199"/>
    </source>
</evidence>
<dbReference type="PATRIC" id="fig|61647.15.peg.3488"/>
<dbReference type="GO" id="GO:0047661">
    <property type="term" value="F:amino-acid racemase activity"/>
    <property type="evidence" value="ECO:0007669"/>
    <property type="project" value="InterPro"/>
</dbReference>
<sequence length="245" mass="25360">MHEFCIQVINPNTSAAMTQTIADAARAVAAPGTAILASCPTQGVESIEGHFDEAIAAVGVLEQIKQGKAQGAQGHVIACFGDPGLLAARELASGPVVGIAEAAMHVATLVATRFSIVTTLPRTVIIARHLLQQYGFEHHCAALHAIDLPVLALEDGTGFAQGKVRDRCNRAMREDGCGAIVLGCGGMANLAQELTRELGIPVIDGVTAAVKMVESLLGLGLGTSKRGDLAYPNKKPLTGCFAMLS</sequence>
<dbReference type="STRING" id="61647.LG71_23985"/>
<evidence type="ECO:0000313" key="7">
    <source>
        <dbReference type="EMBL" id="KMK11165.1"/>
    </source>
</evidence>
<dbReference type="InterPro" id="IPR053714">
    <property type="entry name" value="Iso_Racemase_Enz_sf"/>
</dbReference>
<dbReference type="RefSeq" id="WP_048280734.1">
    <property type="nucleotide sequence ID" value="NZ_LDZF01000033.1"/>
</dbReference>
<evidence type="ECO:0000313" key="8">
    <source>
        <dbReference type="Proteomes" id="UP000036196"/>
    </source>
</evidence>
<dbReference type="eggNOG" id="COG4126">
    <property type="taxonomic scope" value="Bacteria"/>
</dbReference>
<organism evidence="7 8">
    <name type="scientific">Pluralibacter gergoviae</name>
    <name type="common">Enterobacter gergoviae</name>
    <dbReference type="NCBI Taxonomy" id="61647"/>
    <lineage>
        <taxon>Bacteria</taxon>
        <taxon>Pseudomonadati</taxon>
        <taxon>Pseudomonadota</taxon>
        <taxon>Gammaproteobacteria</taxon>
        <taxon>Enterobacterales</taxon>
        <taxon>Enterobacteriaceae</taxon>
        <taxon>Pluralibacter</taxon>
    </lineage>
</organism>
<dbReference type="Proteomes" id="UP000036196">
    <property type="component" value="Unassembled WGS sequence"/>
</dbReference>
<evidence type="ECO:0000256" key="6">
    <source>
        <dbReference type="ARBA" id="ARBA00093234"/>
    </source>
</evidence>
<dbReference type="Gene3D" id="3.40.50.12500">
    <property type="match status" value="1"/>
</dbReference>
<evidence type="ECO:0000256" key="3">
    <source>
        <dbReference type="ARBA" id="ARBA00066406"/>
    </source>
</evidence>
<accession>A0A0J5LMT5</accession>
<name>A0A0J5LMT5_PLUGE</name>
<dbReference type="Pfam" id="PF01177">
    <property type="entry name" value="Asp_Glu_race"/>
    <property type="match status" value="1"/>
</dbReference>
<comment type="caution">
    <text evidence="7">The sequence shown here is derived from an EMBL/GenBank/DDBJ whole genome shotgun (WGS) entry which is preliminary data.</text>
</comment>
<dbReference type="InterPro" id="IPR052186">
    <property type="entry name" value="Hydantoin_racemase-like"/>
</dbReference>
<protein>
    <recommendedName>
        <fullName evidence="4">Hydantoin racemase</fullName>
        <ecNumber evidence="3">5.1.99.5</ecNumber>
    </recommendedName>
</protein>
<dbReference type="GO" id="GO:0036348">
    <property type="term" value="F:hydantoin racemase activity"/>
    <property type="evidence" value="ECO:0007669"/>
    <property type="project" value="UniProtKB-EC"/>
</dbReference>
<dbReference type="FunFam" id="3.40.50.12500:FF:000001">
    <property type="entry name" value="Putative hydantoin racemase"/>
    <property type="match status" value="1"/>
</dbReference>
<dbReference type="PANTHER" id="PTHR28047:SF5">
    <property type="entry name" value="PROTEIN DCG1"/>
    <property type="match status" value="1"/>
</dbReference>
<dbReference type="AlphaFoldDB" id="A0A0J5LMT5"/>
<evidence type="ECO:0000256" key="1">
    <source>
        <dbReference type="ARBA" id="ARBA00038414"/>
    </source>
</evidence>
<keyword evidence="8" id="KW-1185">Reference proteome</keyword>
<reference evidence="7 8" key="1">
    <citation type="submission" date="2015-05" db="EMBL/GenBank/DDBJ databases">
        <title>Genome sequences of Pluralibacter gergoviae.</title>
        <authorList>
            <person name="Greninger A.L."/>
            <person name="Miller S."/>
        </authorList>
    </citation>
    <scope>NUCLEOTIDE SEQUENCE [LARGE SCALE GENOMIC DNA]</scope>
    <source>
        <strain evidence="7 8">JS81F13</strain>
    </source>
</reference>
<proteinExistence type="inferred from homology"/>
<evidence type="ECO:0000256" key="4">
    <source>
        <dbReference type="ARBA" id="ARBA00067972"/>
    </source>
</evidence>
<dbReference type="EC" id="5.1.99.5" evidence="3"/>
<dbReference type="EMBL" id="LDZF01000033">
    <property type="protein sequence ID" value="KMK11165.1"/>
    <property type="molecule type" value="Genomic_DNA"/>
</dbReference>